<comment type="caution">
    <text evidence="2">The sequence shown here is derived from an EMBL/GenBank/DDBJ whole genome shotgun (WGS) entry which is preliminary data.</text>
</comment>
<protein>
    <submittedName>
        <fullName evidence="2">Uncharacterized protein</fullName>
    </submittedName>
</protein>
<sequence>MEQLTARMGALLQWVDHVEQNIHYETHLSTYPHSGGDDQFVPAKEYNYSTSSPHDEEKDNCFTLMDETSQMTNATRISHNINSQSGNFTYSDQSHGYVKNVRPTTYCDDTTSTEDVIEREHTQLTTTQAYDSETEAEPQLSDLDDTNADDSERKADGYLPSHGSHPHGAFDESSRAIVIQYDNDHHQVGEFGYDNFPMVVEQQHDGCMHDTKLPKDVNR</sequence>
<name>A0AAW0BTQ7_9AGAR</name>
<evidence type="ECO:0000256" key="1">
    <source>
        <dbReference type="SAM" id="MobiDB-lite"/>
    </source>
</evidence>
<evidence type="ECO:0000313" key="2">
    <source>
        <dbReference type="EMBL" id="KAK7029432.1"/>
    </source>
</evidence>
<dbReference type="EMBL" id="JAYKXP010000083">
    <property type="protein sequence ID" value="KAK7029432.1"/>
    <property type="molecule type" value="Genomic_DNA"/>
</dbReference>
<keyword evidence="3" id="KW-1185">Reference proteome</keyword>
<evidence type="ECO:0000313" key="3">
    <source>
        <dbReference type="Proteomes" id="UP001383192"/>
    </source>
</evidence>
<dbReference type="Proteomes" id="UP001383192">
    <property type="component" value="Unassembled WGS sequence"/>
</dbReference>
<feature type="region of interest" description="Disordered" evidence="1">
    <location>
        <begin position="123"/>
        <end position="170"/>
    </location>
</feature>
<reference evidence="2 3" key="1">
    <citation type="submission" date="2024-01" db="EMBL/GenBank/DDBJ databases">
        <title>A draft genome for a cacao thread blight-causing isolate of Paramarasmius palmivorus.</title>
        <authorList>
            <person name="Baruah I.K."/>
            <person name="Bukari Y."/>
            <person name="Amoako-Attah I."/>
            <person name="Meinhardt L.W."/>
            <person name="Bailey B.A."/>
            <person name="Cohen S.P."/>
        </authorList>
    </citation>
    <scope>NUCLEOTIDE SEQUENCE [LARGE SCALE GENOMIC DNA]</scope>
    <source>
        <strain evidence="2 3">GH-12</strain>
    </source>
</reference>
<feature type="compositionally biased region" description="Acidic residues" evidence="1">
    <location>
        <begin position="132"/>
        <end position="149"/>
    </location>
</feature>
<dbReference type="AlphaFoldDB" id="A0AAW0BTQ7"/>
<accession>A0AAW0BTQ7</accession>
<organism evidence="2 3">
    <name type="scientific">Paramarasmius palmivorus</name>
    <dbReference type="NCBI Taxonomy" id="297713"/>
    <lineage>
        <taxon>Eukaryota</taxon>
        <taxon>Fungi</taxon>
        <taxon>Dikarya</taxon>
        <taxon>Basidiomycota</taxon>
        <taxon>Agaricomycotina</taxon>
        <taxon>Agaricomycetes</taxon>
        <taxon>Agaricomycetidae</taxon>
        <taxon>Agaricales</taxon>
        <taxon>Marasmiineae</taxon>
        <taxon>Marasmiaceae</taxon>
        <taxon>Paramarasmius</taxon>
    </lineage>
</organism>
<proteinExistence type="predicted"/>
<gene>
    <name evidence="2" type="ORF">VNI00_014558</name>
</gene>